<evidence type="ECO:0000313" key="1">
    <source>
        <dbReference type="EMBL" id="BCG49270.1"/>
    </source>
</evidence>
<accession>A0A7R6W0C3</accession>
<organism evidence="1 2">
    <name type="scientific">Candidatus Carsonella ruddii</name>
    <name type="common">Diaphorina cf. continua</name>
    <dbReference type="NCBI Taxonomy" id="2661587"/>
    <lineage>
        <taxon>Bacteria</taxon>
        <taxon>Pseudomonadati</taxon>
        <taxon>Pseudomonadota</taxon>
        <taxon>Gammaproteobacteria</taxon>
        <taxon>Oceanospirillales</taxon>
        <taxon>Halomonadaceae</taxon>
        <taxon>Zymobacter group</taxon>
        <taxon>Candidatus Carsonella</taxon>
    </lineage>
</organism>
<gene>
    <name evidence="1" type="ORF">CRDco_0500</name>
</gene>
<sequence length="65" mass="7945">MSIIKYYLFISSLKNNSKIINFNNLSIKIIKKKFLTNNFMFINNLKKNKFKKMYHKKTNKYESIM</sequence>
<evidence type="ECO:0000313" key="2">
    <source>
        <dbReference type="Proteomes" id="UP000595596"/>
    </source>
</evidence>
<name>A0A7R6W0C3_CARRU</name>
<dbReference type="RefSeq" id="WP_201329559.1">
    <property type="nucleotide sequence ID" value="NZ_AP023214.1"/>
</dbReference>
<proteinExistence type="predicted"/>
<keyword evidence="2" id="KW-1185">Reference proteome</keyword>
<reference evidence="1 2" key="1">
    <citation type="journal article" date="2020" name="Genome Biol. Evol.">
        <title>Comparative Genomics Underlines Multiple Roles of Profftella, an Obligate Symbiont of Psyllids: Providing Toxins, Vitamins, and Carotenoids.</title>
        <authorList>
            <person name="Nakabachi A."/>
            <person name="Piel J."/>
            <person name="Malenovsky I."/>
            <person name="Hirose Y."/>
        </authorList>
    </citation>
    <scope>NUCLEOTIDE SEQUENCE [LARGE SCALE GENOMIC DNA]</scope>
    <source>
        <strain evidence="1 2">Dco</strain>
    </source>
</reference>
<dbReference type="KEGG" id="crr:CRDco_0500"/>
<dbReference type="AlphaFoldDB" id="A0A7R6W0C3"/>
<dbReference type="EMBL" id="AP023214">
    <property type="protein sequence ID" value="BCG49270.1"/>
    <property type="molecule type" value="Genomic_DNA"/>
</dbReference>
<protein>
    <submittedName>
        <fullName evidence="1">Uncharacterized protein</fullName>
    </submittedName>
</protein>
<dbReference type="Proteomes" id="UP000595596">
    <property type="component" value="Chromosome"/>
</dbReference>